<dbReference type="PROSITE" id="PS50174">
    <property type="entry name" value="G_PATCH"/>
    <property type="match status" value="1"/>
</dbReference>
<name>A0A433QKI9_9FUNG</name>
<keyword evidence="7" id="KW-0805">Transcription regulation</keyword>
<dbReference type="Gene3D" id="2.30.30.140">
    <property type="match status" value="1"/>
</dbReference>
<keyword evidence="8" id="KW-0238">DNA-binding</keyword>
<evidence type="ECO:0000256" key="7">
    <source>
        <dbReference type="ARBA" id="ARBA00023015"/>
    </source>
</evidence>
<evidence type="ECO:0000256" key="3">
    <source>
        <dbReference type="ARBA" id="ARBA00022491"/>
    </source>
</evidence>
<protein>
    <recommendedName>
        <fullName evidence="2">Zinc finger CCCH-type with G patch domain-containing protein</fullName>
    </recommendedName>
</protein>
<dbReference type="GO" id="GO:0001227">
    <property type="term" value="F:DNA-binding transcription repressor activity, RNA polymerase II-specific"/>
    <property type="evidence" value="ECO:0007669"/>
    <property type="project" value="TreeGrafter"/>
</dbReference>
<dbReference type="InterPro" id="IPR000467">
    <property type="entry name" value="G_patch_dom"/>
</dbReference>
<evidence type="ECO:0000256" key="11">
    <source>
        <dbReference type="PROSITE-ProRule" id="PRU00723"/>
    </source>
</evidence>
<dbReference type="Gene3D" id="2.30.30.1190">
    <property type="match status" value="1"/>
</dbReference>
<evidence type="ECO:0000259" key="13">
    <source>
        <dbReference type="PROSITE" id="PS50103"/>
    </source>
</evidence>
<keyword evidence="16" id="KW-1185">Reference proteome</keyword>
<dbReference type="AlphaFoldDB" id="A0A433QKI9"/>
<evidence type="ECO:0000256" key="2">
    <source>
        <dbReference type="ARBA" id="ARBA00022414"/>
    </source>
</evidence>
<evidence type="ECO:0000256" key="1">
    <source>
        <dbReference type="ARBA" id="ARBA00004123"/>
    </source>
</evidence>
<evidence type="ECO:0000313" key="16">
    <source>
        <dbReference type="Proteomes" id="UP000274822"/>
    </source>
</evidence>
<dbReference type="InterPro" id="IPR000571">
    <property type="entry name" value="Znf_CCCH"/>
</dbReference>
<accession>A0A433QKI9</accession>
<dbReference type="GO" id="GO:0000978">
    <property type="term" value="F:RNA polymerase II cis-regulatory region sequence-specific DNA binding"/>
    <property type="evidence" value="ECO:0007669"/>
    <property type="project" value="TreeGrafter"/>
</dbReference>
<comment type="subcellular location">
    <subcellularLocation>
        <location evidence="1">Nucleus</location>
    </subcellularLocation>
</comment>
<evidence type="ECO:0000256" key="10">
    <source>
        <dbReference type="ARBA" id="ARBA00023242"/>
    </source>
</evidence>
<feature type="compositionally biased region" description="Acidic residues" evidence="12">
    <location>
        <begin position="248"/>
        <end position="266"/>
    </location>
</feature>
<feature type="region of interest" description="Disordered" evidence="12">
    <location>
        <begin position="355"/>
        <end position="463"/>
    </location>
</feature>
<keyword evidence="4 11" id="KW-0479">Metal-binding</keyword>
<evidence type="ECO:0000313" key="15">
    <source>
        <dbReference type="EMBL" id="RUS30300.1"/>
    </source>
</evidence>
<dbReference type="PANTHER" id="PTHR46297">
    <property type="entry name" value="ZINC FINGER CCCH-TYPE WITH G PATCH DOMAIN-CONTAINING PROTEIN"/>
    <property type="match status" value="1"/>
</dbReference>
<dbReference type="GO" id="GO:0005634">
    <property type="term" value="C:nucleus"/>
    <property type="evidence" value="ECO:0007669"/>
    <property type="project" value="UniProtKB-SubCell"/>
</dbReference>
<evidence type="ECO:0000256" key="9">
    <source>
        <dbReference type="ARBA" id="ARBA00023163"/>
    </source>
</evidence>
<keyword evidence="10" id="KW-0539">Nucleus</keyword>
<dbReference type="EMBL" id="RBNJ01004045">
    <property type="protein sequence ID" value="RUS30300.1"/>
    <property type="molecule type" value="Genomic_DNA"/>
</dbReference>
<feature type="domain" description="C3H1-type" evidence="13">
    <location>
        <begin position="141"/>
        <end position="170"/>
    </location>
</feature>
<gene>
    <name evidence="15" type="ORF">BC938DRAFT_479585</name>
</gene>
<evidence type="ECO:0000256" key="4">
    <source>
        <dbReference type="ARBA" id="ARBA00022723"/>
    </source>
</evidence>
<evidence type="ECO:0000256" key="5">
    <source>
        <dbReference type="ARBA" id="ARBA00022771"/>
    </source>
</evidence>
<feature type="domain" description="G-patch" evidence="14">
    <location>
        <begin position="314"/>
        <end position="360"/>
    </location>
</feature>
<evidence type="ECO:0000256" key="8">
    <source>
        <dbReference type="ARBA" id="ARBA00023125"/>
    </source>
</evidence>
<dbReference type="PROSITE" id="PS50103">
    <property type="entry name" value="ZF_C3H1"/>
    <property type="match status" value="1"/>
</dbReference>
<evidence type="ECO:0000256" key="6">
    <source>
        <dbReference type="ARBA" id="ARBA00022833"/>
    </source>
</evidence>
<evidence type="ECO:0000256" key="12">
    <source>
        <dbReference type="SAM" id="MobiDB-lite"/>
    </source>
</evidence>
<reference evidence="15 16" key="1">
    <citation type="journal article" date="2018" name="New Phytol.">
        <title>Phylogenomics of Endogonaceae and evolution of mycorrhizas within Mucoromycota.</title>
        <authorList>
            <person name="Chang Y."/>
            <person name="Desiro A."/>
            <person name="Na H."/>
            <person name="Sandor L."/>
            <person name="Lipzen A."/>
            <person name="Clum A."/>
            <person name="Barry K."/>
            <person name="Grigoriev I.V."/>
            <person name="Martin F.M."/>
            <person name="Stajich J.E."/>
            <person name="Smith M.E."/>
            <person name="Bonito G."/>
            <person name="Spatafora J.W."/>
        </authorList>
    </citation>
    <scope>NUCLEOTIDE SEQUENCE [LARGE SCALE GENOMIC DNA]</scope>
    <source>
        <strain evidence="15 16">AD002</strain>
    </source>
</reference>
<comment type="caution">
    <text evidence="15">The sequence shown here is derived from an EMBL/GenBank/DDBJ whole genome shotgun (WGS) entry which is preliminary data.</text>
</comment>
<dbReference type="SUPFAM" id="SSF63748">
    <property type="entry name" value="Tudor/PWWP/MBT"/>
    <property type="match status" value="1"/>
</dbReference>
<dbReference type="Proteomes" id="UP000274822">
    <property type="component" value="Unassembled WGS sequence"/>
</dbReference>
<dbReference type="Pfam" id="PF01585">
    <property type="entry name" value="G-patch"/>
    <property type="match status" value="1"/>
</dbReference>
<proteinExistence type="predicted"/>
<organism evidence="15 16">
    <name type="scientific">Jimgerdemannia flammicorona</name>
    <dbReference type="NCBI Taxonomy" id="994334"/>
    <lineage>
        <taxon>Eukaryota</taxon>
        <taxon>Fungi</taxon>
        <taxon>Fungi incertae sedis</taxon>
        <taxon>Mucoromycota</taxon>
        <taxon>Mucoromycotina</taxon>
        <taxon>Endogonomycetes</taxon>
        <taxon>Endogonales</taxon>
        <taxon>Endogonaceae</taxon>
        <taxon>Jimgerdemannia</taxon>
    </lineage>
</organism>
<dbReference type="PANTHER" id="PTHR46297:SF1">
    <property type="entry name" value="ZINC FINGER CCCH-TYPE WITH G PATCH DOMAIN-CONTAINING PROTEIN"/>
    <property type="match status" value="1"/>
</dbReference>
<keyword evidence="5 11" id="KW-0863">Zinc-finger</keyword>
<dbReference type="SMART" id="SM00443">
    <property type="entry name" value="G_patch"/>
    <property type="match status" value="1"/>
</dbReference>
<dbReference type="GO" id="GO:0008270">
    <property type="term" value="F:zinc ion binding"/>
    <property type="evidence" value="ECO:0007669"/>
    <property type="project" value="UniProtKB-KW"/>
</dbReference>
<keyword evidence="9" id="KW-0804">Transcription</keyword>
<keyword evidence="6 11" id="KW-0862">Zinc</keyword>
<evidence type="ECO:0000259" key="14">
    <source>
        <dbReference type="PROSITE" id="PS50174"/>
    </source>
</evidence>
<dbReference type="CDD" id="cd20384">
    <property type="entry name" value="Tudor_ZGPAT"/>
    <property type="match status" value="1"/>
</dbReference>
<sequence>MATSDTEAALAETRSQLAEIQQLLALDPTNPDLLGMCSDLAELQALQERSLLEEKRAALLGLYGGQDDETNPVPAVEPDPVPLPAPTPDEYPPGSKCCIPFPHARTPTSSSRYYLLPALVLSHTTTQDSPTTSVLLLTPPTPSTRPCDSFLHSLCTPGPRCRHSRSHGHPIATDLLLPYEALEVDRLENYQPGRRVWCHYDADNVWYLARVVEVVKGGGEWRVRFTGYGEDEEVVVGHESVMPVKCVDDEDEDGSDEENEEEEEGSWSEGSSVGSSEDDEDTLERTSMAVLHEPLHRSALGGEAVALGQWEAHTRGVASRMMERMGYKMGEGLGLTSTGRLEPIEVELHAKGRSLDYLDEGRPGGSGSGGKRKHRHRHHHKSSAAGDSNDPASEERRARRKRKRDALGGADGRGVRVGDGDGDSGGTVFDFLNTSLSLSKPPPSTNSSSASSTRKNSSTPVTTKHMHVTLARLADEIKTAQGDLARAQGSLARNKGTELEGVFRAKVAECAGKVETLKRRESEVQGGVLIVISTYDIRLFPDTSLRILGIRMHVCSPHTFSRATICPMLIVGKTTIQSSANS</sequence>
<feature type="region of interest" description="Disordered" evidence="12">
    <location>
        <begin position="241"/>
        <end position="283"/>
    </location>
</feature>
<feature type="compositionally biased region" description="Basic residues" evidence="12">
    <location>
        <begin position="370"/>
        <end position="382"/>
    </location>
</feature>
<feature type="compositionally biased region" description="Low complexity" evidence="12">
    <location>
        <begin position="432"/>
        <end position="460"/>
    </location>
</feature>
<feature type="zinc finger region" description="C3H1-type" evidence="11">
    <location>
        <begin position="141"/>
        <end position="170"/>
    </location>
</feature>
<keyword evidence="3" id="KW-0678">Repressor</keyword>